<dbReference type="Proteomes" id="UP000185003">
    <property type="component" value="Unassembled WGS sequence"/>
</dbReference>
<dbReference type="Pfam" id="PF01435">
    <property type="entry name" value="Peptidase_M48"/>
    <property type="match status" value="1"/>
</dbReference>
<accession>A0A1N6JA40</accession>
<evidence type="ECO:0000313" key="9">
    <source>
        <dbReference type="EMBL" id="SIO41051.1"/>
    </source>
</evidence>
<evidence type="ECO:0000256" key="6">
    <source>
        <dbReference type="RuleBase" id="RU003983"/>
    </source>
</evidence>
<keyword evidence="7" id="KW-1133">Transmembrane helix</keyword>
<dbReference type="GO" id="GO:0016020">
    <property type="term" value="C:membrane"/>
    <property type="evidence" value="ECO:0007669"/>
    <property type="project" value="TreeGrafter"/>
</dbReference>
<evidence type="ECO:0000256" key="1">
    <source>
        <dbReference type="ARBA" id="ARBA00022670"/>
    </source>
</evidence>
<dbReference type="OrthoDB" id="9810445at2"/>
<keyword evidence="1 6" id="KW-0645">Protease</keyword>
<dbReference type="GO" id="GO:0051603">
    <property type="term" value="P:proteolysis involved in protein catabolic process"/>
    <property type="evidence" value="ECO:0007669"/>
    <property type="project" value="TreeGrafter"/>
</dbReference>
<comment type="similarity">
    <text evidence="6">Belongs to the peptidase M48 family.</text>
</comment>
<proteinExistence type="inferred from homology"/>
<name>A0A1N6JA40_9BACT</name>
<dbReference type="PANTHER" id="PTHR22726:SF1">
    <property type="entry name" value="METALLOENDOPEPTIDASE OMA1, MITOCHONDRIAL"/>
    <property type="match status" value="1"/>
</dbReference>
<protein>
    <submittedName>
        <fullName evidence="9">Peptidase family M48</fullName>
    </submittedName>
</protein>
<comment type="cofactor">
    <cofactor evidence="6">
        <name>Zn(2+)</name>
        <dbReference type="ChEBI" id="CHEBI:29105"/>
    </cofactor>
    <text evidence="6">Binds 1 zinc ion per subunit.</text>
</comment>
<dbReference type="InterPro" id="IPR001915">
    <property type="entry name" value="Peptidase_M48"/>
</dbReference>
<evidence type="ECO:0000256" key="3">
    <source>
        <dbReference type="ARBA" id="ARBA00022801"/>
    </source>
</evidence>
<dbReference type="GO" id="GO:0004222">
    <property type="term" value="F:metalloendopeptidase activity"/>
    <property type="evidence" value="ECO:0007669"/>
    <property type="project" value="InterPro"/>
</dbReference>
<dbReference type="RefSeq" id="WP_074240982.1">
    <property type="nucleotide sequence ID" value="NZ_FSRA01000002.1"/>
</dbReference>
<keyword evidence="7" id="KW-0472">Membrane</keyword>
<keyword evidence="3 6" id="KW-0378">Hydrolase</keyword>
<dbReference type="Gene3D" id="3.30.2010.10">
    <property type="entry name" value="Metalloproteases ('zincins'), catalytic domain"/>
    <property type="match status" value="1"/>
</dbReference>
<organism evidence="9 10">
    <name type="scientific">Chitinophaga niabensis</name>
    <dbReference type="NCBI Taxonomy" id="536979"/>
    <lineage>
        <taxon>Bacteria</taxon>
        <taxon>Pseudomonadati</taxon>
        <taxon>Bacteroidota</taxon>
        <taxon>Chitinophagia</taxon>
        <taxon>Chitinophagales</taxon>
        <taxon>Chitinophagaceae</taxon>
        <taxon>Chitinophaga</taxon>
    </lineage>
</organism>
<keyword evidence="7" id="KW-0812">Transmembrane</keyword>
<evidence type="ECO:0000256" key="5">
    <source>
        <dbReference type="ARBA" id="ARBA00023049"/>
    </source>
</evidence>
<keyword evidence="5 6" id="KW-0482">Metalloprotease</keyword>
<keyword evidence="10" id="KW-1185">Reference proteome</keyword>
<evidence type="ECO:0000313" key="10">
    <source>
        <dbReference type="Proteomes" id="UP000185003"/>
    </source>
</evidence>
<sequence>MQSYQGTYSYDSPDNVQPAEVTVTSKRIEIHLKDADGNPRTVFWYWYNVVQGKQNTLHHTGLPLQTLHVPSYEFAAIVLQRTKRRPSNPLMTIAGIGLFIIALIAAAWFWLLPYAAGRVANALPVEYEVKFGEQSYNALIKDFKILPQQTELVNQFYKELNISSVYPVKITVVEKTETNAFAIPGGHIVVFSGLLQQMQHPEELAALLAHEYSHVQLRHTTRSLVQSVGTYAMISMVFGDVTGLGAVFLENAHTLKSLEYSRKLEKEADLNGLQLLQQRNINGEGYIWLFNTLKKDSGSGSVTSEWLSSHPDLDNRVKYVKSKLVGVAPMPVSGPIQDIWKQLKTDY</sequence>
<keyword evidence="2" id="KW-0479">Metal-binding</keyword>
<dbReference type="InterPro" id="IPR051156">
    <property type="entry name" value="Mito/Outer_Membr_Metalloprot"/>
</dbReference>
<dbReference type="AlphaFoldDB" id="A0A1N6JA40"/>
<feature type="domain" description="Peptidase M48" evidence="8">
    <location>
        <begin position="153"/>
        <end position="321"/>
    </location>
</feature>
<feature type="transmembrane region" description="Helical" evidence="7">
    <location>
        <begin position="90"/>
        <end position="111"/>
    </location>
</feature>
<dbReference type="GO" id="GO:0046872">
    <property type="term" value="F:metal ion binding"/>
    <property type="evidence" value="ECO:0007669"/>
    <property type="project" value="UniProtKB-KW"/>
</dbReference>
<dbReference type="PANTHER" id="PTHR22726">
    <property type="entry name" value="METALLOENDOPEPTIDASE OMA1"/>
    <property type="match status" value="1"/>
</dbReference>
<evidence type="ECO:0000256" key="7">
    <source>
        <dbReference type="SAM" id="Phobius"/>
    </source>
</evidence>
<evidence type="ECO:0000259" key="8">
    <source>
        <dbReference type="Pfam" id="PF01435"/>
    </source>
</evidence>
<keyword evidence="4 6" id="KW-0862">Zinc</keyword>
<evidence type="ECO:0000256" key="2">
    <source>
        <dbReference type="ARBA" id="ARBA00022723"/>
    </source>
</evidence>
<dbReference type="CDD" id="cd07332">
    <property type="entry name" value="M48C_Oma1_like"/>
    <property type="match status" value="1"/>
</dbReference>
<gene>
    <name evidence="9" type="ORF">SAMN04488055_3782</name>
</gene>
<dbReference type="EMBL" id="FSRA01000002">
    <property type="protein sequence ID" value="SIO41051.1"/>
    <property type="molecule type" value="Genomic_DNA"/>
</dbReference>
<reference evidence="10" key="1">
    <citation type="submission" date="2016-11" db="EMBL/GenBank/DDBJ databases">
        <authorList>
            <person name="Varghese N."/>
            <person name="Submissions S."/>
        </authorList>
    </citation>
    <scope>NUCLEOTIDE SEQUENCE [LARGE SCALE GENOMIC DNA]</scope>
    <source>
        <strain evidence="10">DSM 24787</strain>
    </source>
</reference>
<dbReference type="STRING" id="536979.SAMN04488055_3782"/>
<evidence type="ECO:0000256" key="4">
    <source>
        <dbReference type="ARBA" id="ARBA00022833"/>
    </source>
</evidence>